<keyword evidence="1" id="KW-0812">Transmembrane</keyword>
<dbReference type="InterPro" id="IPR039426">
    <property type="entry name" value="TonB-dep_rcpt-like"/>
</dbReference>
<feature type="domain" description="TonB-dependent receptor-like beta-barrel" evidence="3">
    <location>
        <begin position="400"/>
        <end position="964"/>
    </location>
</feature>
<dbReference type="PROSITE" id="PS00018">
    <property type="entry name" value="EF_HAND_1"/>
    <property type="match status" value="1"/>
</dbReference>
<keyword evidence="6" id="KW-1185">Reference proteome</keyword>
<keyword evidence="1" id="KW-0813">Transport</keyword>
<proteinExistence type="inferred from homology"/>
<dbReference type="InterPro" id="IPR008969">
    <property type="entry name" value="CarboxyPept-like_regulatory"/>
</dbReference>
<dbReference type="SUPFAM" id="SSF56935">
    <property type="entry name" value="Porins"/>
    <property type="match status" value="1"/>
</dbReference>
<dbReference type="AlphaFoldDB" id="A0A1W2CKZ1"/>
<dbReference type="OrthoDB" id="9768177at2"/>
<evidence type="ECO:0000259" key="3">
    <source>
        <dbReference type="Pfam" id="PF00593"/>
    </source>
</evidence>
<dbReference type="STRING" id="475255.SAMN04488101_10430"/>
<dbReference type="RefSeq" id="WP_084289152.1">
    <property type="nucleotide sequence ID" value="NZ_FWYB01000004.1"/>
</dbReference>
<keyword evidence="1" id="KW-0998">Cell outer membrane</keyword>
<dbReference type="InterPro" id="IPR012910">
    <property type="entry name" value="Plug_dom"/>
</dbReference>
<accession>A0A1W2CKZ1</accession>
<dbReference type="Gene3D" id="2.60.40.1120">
    <property type="entry name" value="Carboxypeptidase-like, regulatory domain"/>
    <property type="match status" value="1"/>
</dbReference>
<comment type="subcellular location">
    <subcellularLocation>
        <location evidence="1">Cell outer membrane</location>
        <topology evidence="1">Multi-pass membrane protein</topology>
    </subcellularLocation>
</comment>
<evidence type="ECO:0000256" key="2">
    <source>
        <dbReference type="RuleBase" id="RU003357"/>
    </source>
</evidence>
<gene>
    <name evidence="5" type="ORF">SAMN04488101_10430</name>
</gene>
<dbReference type="GO" id="GO:0009279">
    <property type="term" value="C:cell outer membrane"/>
    <property type="evidence" value="ECO:0007669"/>
    <property type="project" value="UniProtKB-SubCell"/>
</dbReference>
<dbReference type="InterPro" id="IPR037066">
    <property type="entry name" value="Plug_dom_sf"/>
</dbReference>
<comment type="similarity">
    <text evidence="1 2">Belongs to the TonB-dependent receptor family.</text>
</comment>
<dbReference type="Pfam" id="PF07715">
    <property type="entry name" value="Plug"/>
    <property type="match status" value="1"/>
</dbReference>
<keyword evidence="2" id="KW-0798">TonB box</keyword>
<keyword evidence="1" id="KW-1134">Transmembrane beta strand</keyword>
<evidence type="ECO:0000313" key="5">
    <source>
        <dbReference type="EMBL" id="SMC85851.1"/>
    </source>
</evidence>
<protein>
    <submittedName>
        <fullName evidence="5">TonB-linked outer membrane protein, SusC/RagA family</fullName>
    </submittedName>
</protein>
<dbReference type="Proteomes" id="UP000192678">
    <property type="component" value="Unassembled WGS sequence"/>
</dbReference>
<dbReference type="EMBL" id="FWYB01000004">
    <property type="protein sequence ID" value="SMC85851.1"/>
    <property type="molecule type" value="Genomic_DNA"/>
</dbReference>
<feature type="domain" description="TonB-dependent receptor plug" evidence="4">
    <location>
        <begin position="130"/>
        <end position="223"/>
    </location>
</feature>
<dbReference type="InterPro" id="IPR018247">
    <property type="entry name" value="EF_Hand_1_Ca_BS"/>
</dbReference>
<sequence length="998" mass="109837">MKKNYSGLNVFRILLFLLFMLARPSDLWAQQITVSGTVRSASFNLAIPNVKVLSTGNNAVVSTNEQGKFAISTVKGEKLTFSLSGFITRRIIVNEQREINLVLFDNPLGADTTYSVLFGKPQKRKLSVSGVSEIYTSELEQTNSRTTAGLLVGRMTGLYGNQASGEPGGDNVTLSLRGNSPLVMVDGTPQSFGAINPEQIESVTLMKDALSTVMMGSRSANGILYIITKKGREEAQRISFKLQSGIQQPLKLPELLDSYNYGLLYNEARANAGLQPIYTQEALTAYKSNSNPLSYPNVNWYDEILKKHSSFSRYDLAVAGGGKISRYFVNLDYLDQGGLLKTSPTNSYNTNADFRRYGFRTNVSVDITKILTAAVNLGAQIQNGNEPGSTVPTIFANILKTPNNAYPVHNADGSYGGDNNYTSNILGQTISSGYRPYTQSEYKADLSLKADLKSLTTGLWARATAAYKSYLLENITRSKTFEVFKMSINAADTSYTRSGPVATAMVNQGGVNSRYRMLYTELALGYDRDFGTHGLNLFFNASNDNVQNGDNLQENFRGIAGRASYNFDEKYLAEFAFGYNGVERYPKNQRYGFFPAFGLGWNLSEEGFLKGSDWLSQLKLRATYGLTGNANAGYYVYNQYYVLGSSYNIANTPTNAQGIAQGASNVPANTLITWEKAKKLNAGIDIGFFEQRLSVKADYFVHNFYDLLQAPGTRSAVFGGNYPSLNIGKVKRTGAEFQLLYQDKAGSLSYFIQPNLTILKSTNVFSDELQPNYPWQMRTGLPVGQPFGYVAEGLFQSNSEAAGSPAVVGYTPQAGDIRYKDLNGDGIIDANDVTAIGHQKPLVYYGLTFGFNVKGFDLNALIQGVENRQVWYTGASVWEFENNGTAQAFAHHLNRWTPENAVNATYPRLTIGTNINNQANSSYWLRSGDYFRLKSIELGYTIPASLTKKISLATARVFFNGTNLFTGSDMNALDLDPEVYSGGYPTPRIFSGGINVKF</sequence>
<keyword evidence="1 2" id="KW-0472">Membrane</keyword>
<dbReference type="SUPFAM" id="SSF49464">
    <property type="entry name" value="Carboxypeptidase regulatory domain-like"/>
    <property type="match status" value="1"/>
</dbReference>
<name>A0A1W2CKZ1_9SPHI</name>
<dbReference type="PROSITE" id="PS52016">
    <property type="entry name" value="TONB_DEPENDENT_REC_3"/>
    <property type="match status" value="1"/>
</dbReference>
<evidence type="ECO:0000259" key="4">
    <source>
        <dbReference type="Pfam" id="PF07715"/>
    </source>
</evidence>
<dbReference type="Pfam" id="PF00593">
    <property type="entry name" value="TonB_dep_Rec_b-barrel"/>
    <property type="match status" value="1"/>
</dbReference>
<evidence type="ECO:0000256" key="1">
    <source>
        <dbReference type="PROSITE-ProRule" id="PRU01360"/>
    </source>
</evidence>
<dbReference type="InterPro" id="IPR000531">
    <property type="entry name" value="Beta-barrel_TonB"/>
</dbReference>
<evidence type="ECO:0000313" key="6">
    <source>
        <dbReference type="Proteomes" id="UP000192678"/>
    </source>
</evidence>
<organism evidence="5 6">
    <name type="scientific">Pedobacter nyackensis</name>
    <dbReference type="NCBI Taxonomy" id="475255"/>
    <lineage>
        <taxon>Bacteria</taxon>
        <taxon>Pseudomonadati</taxon>
        <taxon>Bacteroidota</taxon>
        <taxon>Sphingobacteriia</taxon>
        <taxon>Sphingobacteriales</taxon>
        <taxon>Sphingobacteriaceae</taxon>
        <taxon>Pedobacter</taxon>
    </lineage>
</organism>
<reference evidence="5 6" key="1">
    <citation type="submission" date="2017-04" db="EMBL/GenBank/DDBJ databases">
        <authorList>
            <person name="Afonso C.L."/>
            <person name="Miller P.J."/>
            <person name="Scott M.A."/>
            <person name="Spackman E."/>
            <person name="Goraichik I."/>
            <person name="Dimitrov K.M."/>
            <person name="Suarez D.L."/>
            <person name="Swayne D.E."/>
        </authorList>
    </citation>
    <scope>NUCLEOTIDE SEQUENCE [LARGE SCALE GENOMIC DNA]</scope>
    <source>
        <strain evidence="5 6">DSM 19625</strain>
    </source>
</reference>
<dbReference type="InterPro" id="IPR023996">
    <property type="entry name" value="TonB-dep_OMP_SusC/RagA"/>
</dbReference>
<dbReference type="Gene3D" id="2.170.130.10">
    <property type="entry name" value="TonB-dependent receptor, plug domain"/>
    <property type="match status" value="1"/>
</dbReference>
<dbReference type="NCBIfam" id="TIGR04056">
    <property type="entry name" value="OMP_RagA_SusC"/>
    <property type="match status" value="1"/>
</dbReference>